<dbReference type="Gene3D" id="1.20.58.340">
    <property type="entry name" value="Magnesium transport protein CorA, transmembrane region"/>
    <property type="match status" value="1"/>
</dbReference>
<accession>A0A0N8KQ95</accession>
<evidence type="ECO:0000313" key="2">
    <source>
        <dbReference type="EMBL" id="KPQ41514.1"/>
    </source>
</evidence>
<dbReference type="GO" id="GO:0016020">
    <property type="term" value="C:membrane"/>
    <property type="evidence" value="ECO:0007669"/>
    <property type="project" value="InterPro"/>
</dbReference>
<dbReference type="InterPro" id="IPR002523">
    <property type="entry name" value="MgTranspt_CorA/ZnTranspt_ZntB"/>
</dbReference>
<name>A0A0N8KQ95_9EURY</name>
<dbReference type="EMBL" id="LKCM01000339">
    <property type="protein sequence ID" value="KPQ41514.1"/>
    <property type="molecule type" value="Genomic_DNA"/>
</dbReference>
<evidence type="ECO:0000313" key="3">
    <source>
        <dbReference type="Proteomes" id="UP000050360"/>
    </source>
</evidence>
<keyword evidence="1" id="KW-1133">Transmembrane helix</keyword>
<dbReference type="Proteomes" id="UP000050360">
    <property type="component" value="Unassembled WGS sequence"/>
</dbReference>
<sequence>MNEGKPAQITSIPDEKKESGCIPLPLPDSKQAFCVALPISGGRPIKLMGDNPHDFISFLKDSSVAWLNFPVKDIKKDAEIIAMSLGFSSSLAPTILSSYLSAYEDRDTEMGLMLPAVAVKKFDVLISPILFLIRKDLIVTIHEENVTRLVRLSRYADAFMRKIKPTLILEDKLTIILTRLIDENINRNFDHLRQIESQGDELSKILMDPKSPRGMIAPEIHNMKHALISYMDTLWATLDVVNSLRHGDAELISDSPKLLARVGILSDDVNRHIALSEHMSDVLASGLEVLQSIYNNQLQILNNRLALVMTWLTILGTAVLVPNTIATVLGNAAFDMGPKDQGWYLTLIISSTIIATWAAYWWVNKKGLMPKVVE</sequence>
<dbReference type="GO" id="GO:0046873">
    <property type="term" value="F:metal ion transmembrane transporter activity"/>
    <property type="evidence" value="ECO:0007669"/>
    <property type="project" value="InterPro"/>
</dbReference>
<dbReference type="InterPro" id="IPR045861">
    <property type="entry name" value="CorA_cytoplasmic_dom"/>
</dbReference>
<reference evidence="2 3" key="1">
    <citation type="submission" date="2015-09" db="EMBL/GenBank/DDBJ databases">
        <title>A metagenomics-based metabolic model of nitrate-dependent anaerobic oxidation of methane by Methanoperedens-like archaea.</title>
        <authorList>
            <person name="Arshad A."/>
            <person name="Speth D.R."/>
            <person name="De Graaf R.M."/>
            <person name="Op Den Camp H.J."/>
            <person name="Jetten M.S."/>
            <person name="Welte C.U."/>
        </authorList>
    </citation>
    <scope>NUCLEOTIDE SEQUENCE [LARGE SCALE GENOMIC DNA]</scope>
</reference>
<evidence type="ECO:0000256" key="1">
    <source>
        <dbReference type="SAM" id="Phobius"/>
    </source>
</evidence>
<dbReference type="Pfam" id="PF01544">
    <property type="entry name" value="CorA"/>
    <property type="match status" value="1"/>
</dbReference>
<gene>
    <name evidence="2" type="ORF">MPEBLZ_03934</name>
</gene>
<dbReference type="SUPFAM" id="SSF143865">
    <property type="entry name" value="CorA soluble domain-like"/>
    <property type="match status" value="1"/>
</dbReference>
<keyword evidence="1" id="KW-0812">Transmembrane</keyword>
<dbReference type="AlphaFoldDB" id="A0A0N8KQ95"/>
<protein>
    <submittedName>
        <fullName evidence="2">CorA-like Mg2+ transporter protein</fullName>
    </submittedName>
</protein>
<feature type="transmembrane region" description="Helical" evidence="1">
    <location>
        <begin position="305"/>
        <end position="330"/>
    </location>
</feature>
<organism evidence="2 3">
    <name type="scientific">Candidatus Methanoperedens nitratireducens</name>
    <dbReference type="NCBI Taxonomy" id="1392998"/>
    <lineage>
        <taxon>Archaea</taxon>
        <taxon>Methanobacteriati</taxon>
        <taxon>Methanobacteriota</taxon>
        <taxon>Stenosarchaea group</taxon>
        <taxon>Methanomicrobia</taxon>
        <taxon>Methanosarcinales</taxon>
        <taxon>ANME-2 cluster</taxon>
        <taxon>Candidatus Methanoperedentaceae</taxon>
        <taxon>Candidatus Methanoperedens</taxon>
    </lineage>
</organism>
<proteinExistence type="predicted"/>
<keyword evidence="1" id="KW-0472">Membrane</keyword>
<comment type="caution">
    <text evidence="2">The sequence shown here is derived from an EMBL/GenBank/DDBJ whole genome shotgun (WGS) entry which is preliminary data.</text>
</comment>
<feature type="transmembrane region" description="Helical" evidence="1">
    <location>
        <begin position="342"/>
        <end position="363"/>
    </location>
</feature>